<geneLocation type="plasmid" evidence="1">
    <name>unnamed1</name>
</geneLocation>
<dbReference type="KEGG" id="xbc:ELE36_00005"/>
<sequence length="250" mass="26112">RGTPARVSRASARQCPVDSGALDPTFGTNGKVQIANAATGSIGSNIVAAAVAMQTTGKTIVAGYNDNSDCVLVRLNVDGSVDTSFGGTNQFSPGFAGFGGCSFAAVAIRPDDRIVAVANQPNGSAVVTQFTANGLPDNSAGIDGATFIAAASGDSTYVSHVVLESNGTIDIAGFYHQQSTNNNQFLFVQISADGKTVQPLFQYEFGGQQPGRSRLGSGDRRAGSLCRVRLPPWRERQLRLRCHPHFAESV</sequence>
<dbReference type="EMBL" id="CP035703">
    <property type="protein sequence ID" value="QBB68884.1"/>
    <property type="molecule type" value="Genomic_DNA"/>
</dbReference>
<proteinExistence type="predicted"/>
<dbReference type="Proteomes" id="UP000291562">
    <property type="component" value="Plasmid unnamed1"/>
</dbReference>
<gene>
    <name evidence="1" type="ORF">ELE36_00005</name>
</gene>
<feature type="non-terminal residue" evidence="1">
    <location>
        <position position="1"/>
    </location>
</feature>
<reference evidence="1 2" key="1">
    <citation type="submission" date="2019-01" db="EMBL/GenBank/DDBJ databases">
        <title>Pseudolysobacter antarctica gen. nov., sp. nov., isolated from Fildes Peninsula, Antarctica.</title>
        <authorList>
            <person name="Wei Z."/>
            <person name="Peng F."/>
        </authorList>
    </citation>
    <scope>NUCLEOTIDE SEQUENCE [LARGE SCALE GENOMIC DNA]</scope>
    <source>
        <strain evidence="1 2">AQ6-296</strain>
        <plasmid evidence="1 2">unnamed1</plasmid>
    </source>
</reference>
<accession>A0A411HEK5</accession>
<dbReference type="Pfam" id="PF17164">
    <property type="entry name" value="DUF5122"/>
    <property type="match status" value="1"/>
</dbReference>
<keyword evidence="2" id="KW-1185">Reference proteome</keyword>
<keyword evidence="1" id="KW-0614">Plasmid</keyword>
<dbReference type="SUPFAM" id="SSF82171">
    <property type="entry name" value="DPP6 N-terminal domain-like"/>
    <property type="match status" value="1"/>
</dbReference>
<evidence type="ECO:0000313" key="2">
    <source>
        <dbReference type="Proteomes" id="UP000291562"/>
    </source>
</evidence>
<name>A0A411HEK5_9GAMM</name>
<dbReference type="InterPro" id="IPR013431">
    <property type="entry name" value="Delta_60_rpt"/>
</dbReference>
<dbReference type="AlphaFoldDB" id="A0A411HEK5"/>
<dbReference type="Gene3D" id="2.80.10.50">
    <property type="match status" value="1"/>
</dbReference>
<evidence type="ECO:0000313" key="1">
    <source>
        <dbReference type="EMBL" id="QBB68884.1"/>
    </source>
</evidence>
<protein>
    <submittedName>
        <fullName evidence="1">Uncharacterized protein</fullName>
    </submittedName>
</protein>
<organism evidence="1 2">
    <name type="scientific">Pseudolysobacter antarcticus</name>
    <dbReference type="NCBI Taxonomy" id="2511995"/>
    <lineage>
        <taxon>Bacteria</taxon>
        <taxon>Pseudomonadati</taxon>
        <taxon>Pseudomonadota</taxon>
        <taxon>Gammaproteobacteria</taxon>
        <taxon>Lysobacterales</taxon>
        <taxon>Rhodanobacteraceae</taxon>
        <taxon>Pseudolysobacter</taxon>
    </lineage>
</organism>
<dbReference type="NCBIfam" id="TIGR02608">
    <property type="entry name" value="delta_60_rpt"/>
    <property type="match status" value="2"/>
</dbReference>